<reference evidence="2 3" key="1">
    <citation type="journal article" date="2006" name="Nature">
        <title>Global trends of whole-genome duplications revealed by the ciliate Paramecium tetraurelia.</title>
        <authorList>
            <consortium name="Genoscope"/>
            <person name="Aury J.-M."/>
            <person name="Jaillon O."/>
            <person name="Duret L."/>
            <person name="Noel B."/>
            <person name="Jubin C."/>
            <person name="Porcel B.M."/>
            <person name="Segurens B."/>
            <person name="Daubin V."/>
            <person name="Anthouard V."/>
            <person name="Aiach N."/>
            <person name="Arnaiz O."/>
            <person name="Billaut A."/>
            <person name="Beisson J."/>
            <person name="Blanc I."/>
            <person name="Bouhouche K."/>
            <person name="Camara F."/>
            <person name="Duharcourt S."/>
            <person name="Guigo R."/>
            <person name="Gogendeau D."/>
            <person name="Katinka M."/>
            <person name="Keller A.-M."/>
            <person name="Kissmehl R."/>
            <person name="Klotz C."/>
            <person name="Koll F."/>
            <person name="Le Moue A."/>
            <person name="Lepere C."/>
            <person name="Malinsky S."/>
            <person name="Nowacki M."/>
            <person name="Nowak J.K."/>
            <person name="Plattner H."/>
            <person name="Poulain J."/>
            <person name="Ruiz F."/>
            <person name="Serrano V."/>
            <person name="Zagulski M."/>
            <person name="Dessen P."/>
            <person name="Betermier M."/>
            <person name="Weissenbach J."/>
            <person name="Scarpelli C."/>
            <person name="Schachter V."/>
            <person name="Sperling L."/>
            <person name="Meyer E."/>
            <person name="Cohen J."/>
            <person name="Wincker P."/>
        </authorList>
    </citation>
    <scope>NUCLEOTIDE SEQUENCE [LARGE SCALE GENOMIC DNA]</scope>
    <source>
        <strain evidence="2 3">Stock d4-2</strain>
    </source>
</reference>
<dbReference type="HOGENOM" id="CLU_1716768_0_0_1"/>
<dbReference type="STRING" id="5888.A0E4K4"/>
<evidence type="ECO:0000313" key="2">
    <source>
        <dbReference type="EMBL" id="CAK90221.1"/>
    </source>
</evidence>
<dbReference type="GO" id="GO:0005758">
    <property type="term" value="C:mitochondrial intermembrane space"/>
    <property type="evidence" value="ECO:0000318"/>
    <property type="project" value="GO_Central"/>
</dbReference>
<dbReference type="InterPro" id="IPR037365">
    <property type="entry name" value="Slowmo/Ups"/>
</dbReference>
<dbReference type="KEGG" id="ptm:GSPATT00023396001"/>
<gene>
    <name evidence="2" type="ORF">GSPATT00023396001</name>
</gene>
<organism evidence="2 3">
    <name type="scientific">Paramecium tetraurelia</name>
    <dbReference type="NCBI Taxonomy" id="5888"/>
    <lineage>
        <taxon>Eukaryota</taxon>
        <taxon>Sar</taxon>
        <taxon>Alveolata</taxon>
        <taxon>Ciliophora</taxon>
        <taxon>Intramacronucleata</taxon>
        <taxon>Oligohymenophorea</taxon>
        <taxon>Peniculida</taxon>
        <taxon>Parameciidae</taxon>
        <taxon>Paramecium</taxon>
    </lineage>
</organism>
<dbReference type="PANTHER" id="PTHR11158">
    <property type="entry name" value="MSF1/PX19 RELATED"/>
    <property type="match status" value="1"/>
</dbReference>
<dbReference type="Pfam" id="PF04707">
    <property type="entry name" value="PRELI"/>
    <property type="match status" value="1"/>
</dbReference>
<dbReference type="OMA" id="KFTIWCL"/>
<accession>A0E4K4</accession>
<dbReference type="Proteomes" id="UP000000600">
    <property type="component" value="Unassembled WGS sequence"/>
</dbReference>
<keyword evidence="3" id="KW-1185">Reference proteome</keyword>
<dbReference type="RefSeq" id="XP_001457618.1">
    <property type="nucleotide sequence ID" value="XM_001457581.1"/>
</dbReference>
<dbReference type="OrthoDB" id="341300at2759"/>
<feature type="domain" description="PRELI/MSF1" evidence="1">
    <location>
        <begin position="14"/>
        <end position="159"/>
    </location>
</feature>
<evidence type="ECO:0000259" key="1">
    <source>
        <dbReference type="Pfam" id="PF04707"/>
    </source>
</evidence>
<dbReference type="InterPro" id="IPR006797">
    <property type="entry name" value="PRELI/MSF1_dom"/>
</dbReference>
<sequence>MQIHSEYTFNFDWETVVKGFWRKYPCKEFDFIKFNQVVDMILDDNNKMQIKRIVYARKFTVWCLTLEQITVDLENRSMEMQTKLLKSCKLYPNLAGDESIIYKAIDDQKTHYSVSYSDLIQKLLSNFQQTFITKLISQFNSSFRKGIEVVEARCRELQNNQ</sequence>
<dbReference type="AlphaFoldDB" id="A0E4K4"/>
<protein>
    <recommendedName>
        <fullName evidence="1">PRELI/MSF1 domain-containing protein</fullName>
    </recommendedName>
</protein>
<dbReference type="FunCoup" id="A0E4K4">
    <property type="interactions" value="728"/>
</dbReference>
<dbReference type="GeneID" id="5043403"/>
<dbReference type="InParanoid" id="A0E4K4"/>
<dbReference type="EMBL" id="CT868658">
    <property type="protein sequence ID" value="CAK90221.1"/>
    <property type="molecule type" value="Genomic_DNA"/>
</dbReference>
<dbReference type="GO" id="GO:0015914">
    <property type="term" value="P:phospholipid transport"/>
    <property type="evidence" value="ECO:0000318"/>
    <property type="project" value="GO_Central"/>
</dbReference>
<name>A0E4K4_PARTE</name>
<dbReference type="eggNOG" id="ENOG502SVMA">
    <property type="taxonomic scope" value="Eukaryota"/>
</dbReference>
<evidence type="ECO:0000313" key="3">
    <source>
        <dbReference type="Proteomes" id="UP000000600"/>
    </source>
</evidence>
<dbReference type="GO" id="GO:1990050">
    <property type="term" value="F:phosphatidic acid transfer activity"/>
    <property type="evidence" value="ECO:0000318"/>
    <property type="project" value="GO_Central"/>
</dbReference>
<proteinExistence type="predicted"/>